<accession>A0A1Y1RV91</accession>
<dbReference type="AlphaFoldDB" id="A0A1Y1RV91"/>
<name>A0A1Y1RV91_9SPIO</name>
<evidence type="ECO:0000256" key="1">
    <source>
        <dbReference type="SAM" id="Phobius"/>
    </source>
</evidence>
<dbReference type="OrthoDB" id="357238at2"/>
<evidence type="ECO:0000313" key="3">
    <source>
        <dbReference type="Proteomes" id="UP000192343"/>
    </source>
</evidence>
<keyword evidence="1" id="KW-0472">Membrane</keyword>
<dbReference type="InterPro" id="IPR011990">
    <property type="entry name" value="TPR-like_helical_dom_sf"/>
</dbReference>
<keyword evidence="3" id="KW-1185">Reference proteome</keyword>
<dbReference type="SUPFAM" id="SSF48452">
    <property type="entry name" value="TPR-like"/>
    <property type="match status" value="1"/>
</dbReference>
<evidence type="ECO:0000313" key="2">
    <source>
        <dbReference type="EMBL" id="ORC33896.1"/>
    </source>
</evidence>
<dbReference type="Proteomes" id="UP000192343">
    <property type="component" value="Unassembled WGS sequence"/>
</dbReference>
<keyword evidence="1" id="KW-0812">Transmembrane</keyword>
<gene>
    <name evidence="2" type="ORF">B4O97_14640</name>
</gene>
<comment type="caution">
    <text evidence="2">The sequence shown here is derived from an EMBL/GenBank/DDBJ whole genome shotgun (WGS) entry which is preliminary data.</text>
</comment>
<sequence>MDQVLSAAEKLYFRGKYSRVLRMLEPQVFQYRDSYRFYLLLGYSCLFTGDFGGGYSYLRRAEQLSPGDTSANLGLALVSAKRGETEEAIRIWLSILENKGELKEVQRGLKLIRESKEFSQIAMRLEEEKLDRYLRYPRKKKNPWKKVLIVSSVIILGSSVFLYFDPYGWFSKKEILRPEIAGIDFFSASGSTENENAEFVLTEDEVRASTEEILDLMNSFRDNMARREINRLLLSNAAEDIKEKARYLIQYIAEPNFATLKDSFTFEQVSSQPPLYEGCYIAWKGKSANILTKNDEITFDLLVGYHDESLLEGVVKVRLDFPVFLEENRRVEVLAKIVLPEKDQPGSRGFTLDGVSIHKLLE</sequence>
<organism evidence="2 3">
    <name type="scientific">Marispirochaeta aestuarii</name>
    <dbReference type="NCBI Taxonomy" id="1963862"/>
    <lineage>
        <taxon>Bacteria</taxon>
        <taxon>Pseudomonadati</taxon>
        <taxon>Spirochaetota</taxon>
        <taxon>Spirochaetia</taxon>
        <taxon>Spirochaetales</taxon>
        <taxon>Spirochaetaceae</taxon>
        <taxon>Marispirochaeta</taxon>
    </lineage>
</organism>
<dbReference type="STRING" id="1963862.B4O97_14640"/>
<dbReference type="EMBL" id="MWQY01000017">
    <property type="protein sequence ID" value="ORC33896.1"/>
    <property type="molecule type" value="Genomic_DNA"/>
</dbReference>
<reference evidence="2 3" key="1">
    <citation type="submission" date="2017-03" db="EMBL/GenBank/DDBJ databases">
        <title>Draft Genome sequence of Marispirochaeta sp. strain JC444.</title>
        <authorList>
            <person name="Shivani Y."/>
            <person name="Subhash Y."/>
            <person name="Sasikala C."/>
            <person name="Ramana C."/>
        </authorList>
    </citation>
    <scope>NUCLEOTIDE SEQUENCE [LARGE SCALE GENOMIC DNA]</scope>
    <source>
        <strain evidence="2 3">JC444</strain>
    </source>
</reference>
<dbReference type="RefSeq" id="WP_083051927.1">
    <property type="nucleotide sequence ID" value="NZ_MWQY01000017.1"/>
</dbReference>
<dbReference type="Gene3D" id="1.25.40.10">
    <property type="entry name" value="Tetratricopeptide repeat domain"/>
    <property type="match status" value="1"/>
</dbReference>
<keyword evidence="1" id="KW-1133">Transmembrane helix</keyword>
<protein>
    <submittedName>
        <fullName evidence="2">Uncharacterized protein</fullName>
    </submittedName>
</protein>
<proteinExistence type="predicted"/>
<feature type="transmembrane region" description="Helical" evidence="1">
    <location>
        <begin position="147"/>
        <end position="164"/>
    </location>
</feature>